<dbReference type="SMART" id="SM00490">
    <property type="entry name" value="HELICc"/>
    <property type="match status" value="1"/>
</dbReference>
<comment type="domain">
    <text evidence="12">The beta-hairpin motif is involved in DNA binding.</text>
</comment>
<keyword evidence="5 12" id="KW-0227">DNA damage</keyword>
<dbReference type="EMBL" id="DVIT01000014">
    <property type="protein sequence ID" value="HIS46645.1"/>
    <property type="molecule type" value="Genomic_DNA"/>
</dbReference>
<evidence type="ECO:0000259" key="16">
    <source>
        <dbReference type="PROSITE" id="PS51192"/>
    </source>
</evidence>
<protein>
    <recommendedName>
        <fullName evidence="11 12">UvrABC system protein B</fullName>
        <shortName evidence="12">Protein UvrB</shortName>
    </recommendedName>
    <alternativeName>
        <fullName evidence="12">Excinuclease ABC subunit B</fullName>
    </alternativeName>
</protein>
<dbReference type="InterPro" id="IPR001943">
    <property type="entry name" value="UVR_dom"/>
</dbReference>
<dbReference type="GO" id="GO:0016887">
    <property type="term" value="F:ATP hydrolysis activity"/>
    <property type="evidence" value="ECO:0007669"/>
    <property type="project" value="InterPro"/>
</dbReference>
<comment type="caution">
    <text evidence="18">The sequence shown here is derived from an EMBL/GenBank/DDBJ whole genome shotgun (WGS) entry which is preliminary data.</text>
</comment>
<proteinExistence type="inferred from homology"/>
<name>A0A9D1F3G8_9FIRM</name>
<keyword evidence="7 12" id="KW-0067">ATP-binding</keyword>
<dbReference type="GO" id="GO:0005524">
    <property type="term" value="F:ATP binding"/>
    <property type="evidence" value="ECO:0007669"/>
    <property type="project" value="UniProtKB-UniRule"/>
</dbReference>
<dbReference type="InterPro" id="IPR004807">
    <property type="entry name" value="UvrB"/>
</dbReference>
<evidence type="ECO:0000259" key="15">
    <source>
        <dbReference type="PROSITE" id="PS50151"/>
    </source>
</evidence>
<comment type="subcellular location">
    <subcellularLocation>
        <location evidence="1 12 13">Cytoplasm</location>
    </subcellularLocation>
</comment>
<evidence type="ECO:0000256" key="1">
    <source>
        <dbReference type="ARBA" id="ARBA00004496"/>
    </source>
</evidence>
<dbReference type="PANTHER" id="PTHR24029:SF0">
    <property type="entry name" value="UVRABC SYSTEM PROTEIN B"/>
    <property type="match status" value="1"/>
</dbReference>
<evidence type="ECO:0000256" key="13">
    <source>
        <dbReference type="RuleBase" id="RU003587"/>
    </source>
</evidence>
<reference evidence="18" key="2">
    <citation type="journal article" date="2021" name="PeerJ">
        <title>Extensive microbial diversity within the chicken gut microbiome revealed by metagenomics and culture.</title>
        <authorList>
            <person name="Gilroy R."/>
            <person name="Ravi A."/>
            <person name="Getino M."/>
            <person name="Pursley I."/>
            <person name="Horton D.L."/>
            <person name="Alikhan N.F."/>
            <person name="Baker D."/>
            <person name="Gharbi K."/>
            <person name="Hall N."/>
            <person name="Watson M."/>
            <person name="Adriaenssens E.M."/>
            <person name="Foster-Nyarko E."/>
            <person name="Jarju S."/>
            <person name="Secka A."/>
            <person name="Antonio M."/>
            <person name="Oren A."/>
            <person name="Chaudhuri R.R."/>
            <person name="La Ragione R."/>
            <person name="Hildebrand F."/>
            <person name="Pallen M.J."/>
        </authorList>
    </citation>
    <scope>NUCLEOTIDE SEQUENCE</scope>
    <source>
        <strain evidence="18">CHK178-757</strain>
    </source>
</reference>
<keyword evidence="12 13" id="KW-0742">SOS response</keyword>
<evidence type="ECO:0000256" key="14">
    <source>
        <dbReference type="SAM" id="Coils"/>
    </source>
</evidence>
<dbReference type="PROSITE" id="PS51192">
    <property type="entry name" value="HELICASE_ATP_BIND_1"/>
    <property type="match status" value="1"/>
</dbReference>
<dbReference type="Pfam" id="PF12344">
    <property type="entry name" value="UvrB"/>
    <property type="match status" value="1"/>
</dbReference>
<evidence type="ECO:0000256" key="7">
    <source>
        <dbReference type="ARBA" id="ARBA00022840"/>
    </source>
</evidence>
<dbReference type="GO" id="GO:0009380">
    <property type="term" value="C:excinuclease repair complex"/>
    <property type="evidence" value="ECO:0007669"/>
    <property type="project" value="InterPro"/>
</dbReference>
<evidence type="ECO:0000256" key="6">
    <source>
        <dbReference type="ARBA" id="ARBA00022769"/>
    </source>
</evidence>
<comment type="function">
    <text evidence="12">The UvrABC repair system catalyzes the recognition and processing of DNA lesions. A damage recognition complex composed of 2 UvrA and 2 UvrB subunits scans DNA for abnormalities. Upon binding of the UvrA(2)B(2) complex to a putative damaged site, the DNA wraps around one UvrB monomer. DNA wrap is dependent on ATP binding by UvrB and probably causes local melting of the DNA helix, facilitating insertion of UvrB beta-hairpin between the DNA strands. Then UvrB probes one DNA strand for the presence of a lesion. If a lesion is found the UvrA subunits dissociate and the UvrB-DNA preincision complex is formed. This complex is subsequently bound by UvrC and the second UvrB is released. If no lesion is found, the DNA wraps around the other UvrB subunit that will check the other stand for damage.</text>
</comment>
<dbReference type="HAMAP" id="MF_00204">
    <property type="entry name" value="UvrB"/>
    <property type="match status" value="1"/>
</dbReference>
<evidence type="ECO:0000256" key="9">
    <source>
        <dbReference type="ARBA" id="ARBA00023204"/>
    </source>
</evidence>
<dbReference type="InterPro" id="IPR027417">
    <property type="entry name" value="P-loop_NTPase"/>
</dbReference>
<evidence type="ECO:0000256" key="8">
    <source>
        <dbReference type="ARBA" id="ARBA00022881"/>
    </source>
</evidence>
<feature type="domain" description="UVR" evidence="15">
    <location>
        <begin position="622"/>
        <end position="657"/>
    </location>
</feature>
<sequence length="662" mass="75500">MMDHFELHSEYAPTGDQPQAIEALVKGFKEGNQFETLLGVTGSGKTFTMANVIAQLNKPTLILAHNKTLAAQLYGEFKEFFPNNAVEYFVSYYDYYQPEAYVPSSDTYIEKDSSINDEIDKLRHSATAALSERSDVIIVSSVSCIYGLGSPIDYQKMVISLRPGMIKDRDEMIRKLIDIQYTRNDMDFKRGTFRVHGDVVEIFPAAATDTAVRVEFFGDEVDRIAEFDPLTGEVKAYLMHTAIFPASHYVVPQEQMERAIRDIEAELEERVRYFKSEDKLLEAQRISERTNFDIEMMRETGFCSGIENYSMHLAGLKPGQPPYTLIDYFPEDFLIIVDESHMTIPQVRGMYAGDQSRKSTLVDYGFRLPSAKDNRPLNFEEFESKIDQMLFVSATPSVYEKEHELLRAEQIIRPTGLLDPEISVRPVEGQIDDLISEVNKETAKGNKVLITTLTKRMAEDLTDYMKELGIRVKYLHSDIDTLERTEIVRDLRMNVFDVLIGINLLREGLDIPEITLVAILDADKEGFLRSETSLIQTIGRAARNTDGHVIMYADTITESMDKAISETNRRRAIQQKYNEEHGITPQTIKKAVRDLISISKAAEKDEKELAKDMESMTKKELKELAAKLTKKMHSAAADLNFELAAQLRDEMLEVKKYLNDFE</sequence>
<evidence type="ECO:0000313" key="19">
    <source>
        <dbReference type="Proteomes" id="UP000823927"/>
    </source>
</evidence>
<comment type="subunit">
    <text evidence="10 12 13">Forms a heterotetramer with UvrA during the search for lesions. Interacts with UvrC in an incision complex.</text>
</comment>
<dbReference type="Pfam" id="PF02151">
    <property type="entry name" value="UVR"/>
    <property type="match status" value="1"/>
</dbReference>
<keyword evidence="4 12" id="KW-0547">Nucleotide-binding</keyword>
<dbReference type="InterPro" id="IPR024759">
    <property type="entry name" value="UvrB_YAD/RRR_dom"/>
</dbReference>
<dbReference type="InterPro" id="IPR014001">
    <property type="entry name" value="Helicase_ATP-bd"/>
</dbReference>
<feature type="domain" description="Helicase ATP-binding" evidence="16">
    <location>
        <begin position="26"/>
        <end position="183"/>
    </location>
</feature>
<dbReference type="GO" id="GO:0006289">
    <property type="term" value="P:nucleotide-excision repair"/>
    <property type="evidence" value="ECO:0007669"/>
    <property type="project" value="UniProtKB-UniRule"/>
</dbReference>
<evidence type="ECO:0000259" key="17">
    <source>
        <dbReference type="PROSITE" id="PS51194"/>
    </source>
</evidence>
<dbReference type="Gene3D" id="4.10.860.10">
    <property type="entry name" value="UVR domain"/>
    <property type="match status" value="1"/>
</dbReference>
<organism evidence="18 19">
    <name type="scientific">Candidatus Scybalocola faecigallinarum</name>
    <dbReference type="NCBI Taxonomy" id="2840941"/>
    <lineage>
        <taxon>Bacteria</taxon>
        <taxon>Bacillati</taxon>
        <taxon>Bacillota</taxon>
        <taxon>Clostridia</taxon>
        <taxon>Lachnospirales</taxon>
        <taxon>Lachnospiraceae</taxon>
        <taxon>Lachnospiraceae incertae sedis</taxon>
        <taxon>Candidatus Scybalocola (ex Gilroy et al. 2021)</taxon>
    </lineage>
</organism>
<dbReference type="InterPro" id="IPR001650">
    <property type="entry name" value="Helicase_C-like"/>
</dbReference>
<gene>
    <name evidence="12 18" type="primary">uvrB</name>
    <name evidence="18" type="ORF">IAB46_03620</name>
</gene>
<evidence type="ECO:0000256" key="12">
    <source>
        <dbReference type="HAMAP-Rule" id="MF_00204"/>
    </source>
</evidence>
<dbReference type="GO" id="GO:0005737">
    <property type="term" value="C:cytoplasm"/>
    <property type="evidence" value="ECO:0007669"/>
    <property type="project" value="UniProtKB-SubCell"/>
</dbReference>
<keyword evidence="3 12" id="KW-0963">Cytoplasm</keyword>
<dbReference type="AlphaFoldDB" id="A0A9D1F3G8"/>
<dbReference type="Pfam" id="PF04851">
    <property type="entry name" value="ResIII"/>
    <property type="match status" value="1"/>
</dbReference>
<dbReference type="SUPFAM" id="SSF52540">
    <property type="entry name" value="P-loop containing nucleoside triphosphate hydrolases"/>
    <property type="match status" value="2"/>
</dbReference>
<dbReference type="CDD" id="cd18790">
    <property type="entry name" value="SF2_C_UvrB"/>
    <property type="match status" value="1"/>
</dbReference>
<comment type="similarity">
    <text evidence="2 12 13">Belongs to the UvrB family.</text>
</comment>
<evidence type="ECO:0000256" key="11">
    <source>
        <dbReference type="ARBA" id="ARBA00029504"/>
    </source>
</evidence>
<dbReference type="Pfam" id="PF00271">
    <property type="entry name" value="Helicase_C"/>
    <property type="match status" value="1"/>
</dbReference>
<dbReference type="GO" id="GO:0009432">
    <property type="term" value="P:SOS response"/>
    <property type="evidence" value="ECO:0007669"/>
    <property type="project" value="UniProtKB-UniRule"/>
</dbReference>
<dbReference type="InterPro" id="IPR036876">
    <property type="entry name" value="UVR_dom_sf"/>
</dbReference>
<feature type="coiled-coil region" evidence="14">
    <location>
        <begin position="599"/>
        <end position="638"/>
    </location>
</feature>
<dbReference type="PANTHER" id="PTHR24029">
    <property type="entry name" value="UVRABC SYSTEM PROTEIN B"/>
    <property type="match status" value="1"/>
</dbReference>
<evidence type="ECO:0000313" key="18">
    <source>
        <dbReference type="EMBL" id="HIS46645.1"/>
    </source>
</evidence>
<dbReference type="GO" id="GO:0009381">
    <property type="term" value="F:excinuclease ABC activity"/>
    <property type="evidence" value="ECO:0007669"/>
    <property type="project" value="UniProtKB-UniRule"/>
</dbReference>
<evidence type="ECO:0000256" key="10">
    <source>
        <dbReference type="ARBA" id="ARBA00026033"/>
    </source>
</evidence>
<keyword evidence="8 12" id="KW-0267">Excision nuclease</keyword>
<dbReference type="InterPro" id="IPR006935">
    <property type="entry name" value="Helicase/UvrB_N"/>
</dbReference>
<dbReference type="NCBIfam" id="NF003673">
    <property type="entry name" value="PRK05298.1"/>
    <property type="match status" value="1"/>
</dbReference>
<keyword evidence="14" id="KW-0175">Coiled coil</keyword>
<dbReference type="Proteomes" id="UP000823927">
    <property type="component" value="Unassembled WGS sequence"/>
</dbReference>
<dbReference type="InterPro" id="IPR041471">
    <property type="entry name" value="UvrB_inter"/>
</dbReference>
<feature type="short sequence motif" description="Beta-hairpin" evidence="12">
    <location>
        <begin position="92"/>
        <end position="115"/>
    </location>
</feature>
<evidence type="ECO:0000256" key="4">
    <source>
        <dbReference type="ARBA" id="ARBA00022741"/>
    </source>
</evidence>
<feature type="domain" description="Helicase C-terminal" evidence="17">
    <location>
        <begin position="430"/>
        <end position="596"/>
    </location>
</feature>
<feature type="binding site" evidence="12">
    <location>
        <begin position="39"/>
        <end position="46"/>
    </location>
    <ligand>
        <name>ATP</name>
        <dbReference type="ChEBI" id="CHEBI:30616"/>
    </ligand>
</feature>
<keyword evidence="6 12" id="KW-0228">DNA excision</keyword>
<dbReference type="GO" id="GO:0003677">
    <property type="term" value="F:DNA binding"/>
    <property type="evidence" value="ECO:0007669"/>
    <property type="project" value="UniProtKB-UniRule"/>
</dbReference>
<evidence type="ECO:0000256" key="3">
    <source>
        <dbReference type="ARBA" id="ARBA00022490"/>
    </source>
</evidence>
<dbReference type="CDD" id="cd17916">
    <property type="entry name" value="DEXHc_UvrB"/>
    <property type="match status" value="1"/>
</dbReference>
<dbReference type="Gene3D" id="6.10.140.240">
    <property type="match status" value="1"/>
</dbReference>
<dbReference type="SUPFAM" id="SSF46600">
    <property type="entry name" value="C-terminal UvrC-binding domain of UvrB"/>
    <property type="match status" value="1"/>
</dbReference>
<dbReference type="Pfam" id="PF17757">
    <property type="entry name" value="UvrB_inter"/>
    <property type="match status" value="1"/>
</dbReference>
<dbReference type="PROSITE" id="PS50151">
    <property type="entry name" value="UVR"/>
    <property type="match status" value="1"/>
</dbReference>
<dbReference type="PROSITE" id="PS51194">
    <property type="entry name" value="HELICASE_CTER"/>
    <property type="match status" value="1"/>
</dbReference>
<reference evidence="18" key="1">
    <citation type="submission" date="2020-10" db="EMBL/GenBank/DDBJ databases">
        <authorList>
            <person name="Gilroy R."/>
        </authorList>
    </citation>
    <scope>NUCLEOTIDE SEQUENCE</scope>
    <source>
        <strain evidence="18">CHK178-757</strain>
    </source>
</reference>
<accession>A0A9D1F3G8</accession>
<dbReference type="NCBIfam" id="TIGR00631">
    <property type="entry name" value="uvrb"/>
    <property type="match status" value="1"/>
</dbReference>
<evidence type="ECO:0000256" key="5">
    <source>
        <dbReference type="ARBA" id="ARBA00022763"/>
    </source>
</evidence>
<dbReference type="Gene3D" id="3.40.50.300">
    <property type="entry name" value="P-loop containing nucleotide triphosphate hydrolases"/>
    <property type="match status" value="3"/>
</dbReference>
<keyword evidence="9 12" id="KW-0234">DNA repair</keyword>
<evidence type="ECO:0000256" key="2">
    <source>
        <dbReference type="ARBA" id="ARBA00008533"/>
    </source>
</evidence>
<dbReference type="SMART" id="SM00487">
    <property type="entry name" value="DEXDc"/>
    <property type="match status" value="1"/>
</dbReference>